<evidence type="ECO:0000256" key="2">
    <source>
        <dbReference type="ARBA" id="ARBA00022475"/>
    </source>
</evidence>
<organism evidence="8 9">
    <name type="scientific">Alkalibacillus silvisoli</name>
    <dbReference type="NCBI Taxonomy" id="392823"/>
    <lineage>
        <taxon>Bacteria</taxon>
        <taxon>Bacillati</taxon>
        <taxon>Bacillota</taxon>
        <taxon>Bacilli</taxon>
        <taxon>Bacillales</taxon>
        <taxon>Bacillaceae</taxon>
        <taxon>Alkalibacillus</taxon>
    </lineage>
</organism>
<dbReference type="RefSeq" id="WP_343781853.1">
    <property type="nucleotide sequence ID" value="NZ_BAAACZ010000007.1"/>
</dbReference>
<dbReference type="InterPro" id="IPR003740">
    <property type="entry name" value="YitT"/>
</dbReference>
<comment type="caution">
    <text evidence="8">The sequence shown here is derived from an EMBL/GenBank/DDBJ whole genome shotgun (WGS) entry which is preliminary data.</text>
</comment>
<dbReference type="InterPro" id="IPR051461">
    <property type="entry name" value="UPF0750_membrane"/>
</dbReference>
<dbReference type="PANTHER" id="PTHR33545">
    <property type="entry name" value="UPF0750 MEMBRANE PROTEIN YITT-RELATED"/>
    <property type="match status" value="1"/>
</dbReference>
<keyword evidence="4 6" id="KW-1133">Transmembrane helix</keyword>
<evidence type="ECO:0000256" key="6">
    <source>
        <dbReference type="SAM" id="Phobius"/>
    </source>
</evidence>
<feature type="domain" description="DUF2179" evidence="7">
    <location>
        <begin position="221"/>
        <end position="275"/>
    </location>
</feature>
<evidence type="ECO:0000256" key="1">
    <source>
        <dbReference type="ARBA" id="ARBA00004651"/>
    </source>
</evidence>
<evidence type="ECO:0000313" key="8">
    <source>
        <dbReference type="EMBL" id="GAA0454876.1"/>
    </source>
</evidence>
<sequence>MFIFEAKRFVIVIIGAFFNAISLNFFLEQANVFASGFTGVAQISSSISQDFFNIDISTGILLFLLNIPVVILGWLKVGKGFTIYSIISVGFMTLFLETIQIRGLADDILLNAVFGGLFAGVGVGMTLKWGASTGGMDIIAMVLSRMKDRPIGVYFLTLNGAIIVVAGLVYDPEKALYTLVTLYVTTRVIDAIHTRHSKLTAMIVTAKGHDVTKAIHSNMVRGITRVPAKGAFTDEDREMLMIVVTRYELYDLENIVKEADPNSFTNIVQTTGIFGFFRKEDEKV</sequence>
<comment type="subcellular location">
    <subcellularLocation>
        <location evidence="1">Cell membrane</location>
        <topology evidence="1">Multi-pass membrane protein</topology>
    </subcellularLocation>
</comment>
<feature type="transmembrane region" description="Helical" evidence="6">
    <location>
        <begin position="151"/>
        <end position="169"/>
    </location>
</feature>
<evidence type="ECO:0000256" key="3">
    <source>
        <dbReference type="ARBA" id="ARBA00022692"/>
    </source>
</evidence>
<dbReference type="CDD" id="cd16380">
    <property type="entry name" value="YitT_C"/>
    <property type="match status" value="1"/>
</dbReference>
<gene>
    <name evidence="8" type="ORF">GCM10008935_07140</name>
</gene>
<dbReference type="Pfam" id="PF10035">
    <property type="entry name" value="DUF2179"/>
    <property type="match status" value="1"/>
</dbReference>
<dbReference type="Proteomes" id="UP001500740">
    <property type="component" value="Unassembled WGS sequence"/>
</dbReference>
<feature type="transmembrane region" description="Helical" evidence="6">
    <location>
        <begin position="9"/>
        <end position="27"/>
    </location>
</feature>
<dbReference type="PIRSF" id="PIRSF006483">
    <property type="entry name" value="Membrane_protein_YitT"/>
    <property type="match status" value="1"/>
</dbReference>
<dbReference type="InterPro" id="IPR015867">
    <property type="entry name" value="N-reg_PII/ATP_PRibTrfase_C"/>
</dbReference>
<keyword evidence="5 6" id="KW-0472">Membrane</keyword>
<feature type="transmembrane region" description="Helical" evidence="6">
    <location>
        <begin position="82"/>
        <end position="102"/>
    </location>
</feature>
<feature type="transmembrane region" description="Helical" evidence="6">
    <location>
        <begin position="56"/>
        <end position="75"/>
    </location>
</feature>
<evidence type="ECO:0000259" key="7">
    <source>
        <dbReference type="Pfam" id="PF10035"/>
    </source>
</evidence>
<evidence type="ECO:0000313" key="9">
    <source>
        <dbReference type="Proteomes" id="UP001500740"/>
    </source>
</evidence>
<dbReference type="EMBL" id="BAAACZ010000007">
    <property type="protein sequence ID" value="GAA0454876.1"/>
    <property type="molecule type" value="Genomic_DNA"/>
</dbReference>
<keyword evidence="9" id="KW-1185">Reference proteome</keyword>
<keyword evidence="3 6" id="KW-0812">Transmembrane</keyword>
<dbReference type="PANTHER" id="PTHR33545:SF5">
    <property type="entry name" value="UPF0750 MEMBRANE PROTEIN YITT"/>
    <property type="match status" value="1"/>
</dbReference>
<feature type="transmembrane region" description="Helical" evidence="6">
    <location>
        <begin position="108"/>
        <end position="130"/>
    </location>
</feature>
<name>A0ABN0ZPN9_9BACI</name>
<proteinExistence type="predicted"/>
<dbReference type="InterPro" id="IPR019264">
    <property type="entry name" value="DUF2179"/>
</dbReference>
<evidence type="ECO:0000256" key="4">
    <source>
        <dbReference type="ARBA" id="ARBA00022989"/>
    </source>
</evidence>
<protein>
    <submittedName>
        <fullName evidence="8">YitT family protein</fullName>
    </submittedName>
</protein>
<keyword evidence="2" id="KW-1003">Cell membrane</keyword>
<evidence type="ECO:0000256" key="5">
    <source>
        <dbReference type="ARBA" id="ARBA00023136"/>
    </source>
</evidence>
<dbReference type="Pfam" id="PF02588">
    <property type="entry name" value="YitT_membrane"/>
    <property type="match status" value="1"/>
</dbReference>
<reference evidence="8 9" key="1">
    <citation type="journal article" date="2019" name="Int. J. Syst. Evol. Microbiol.">
        <title>The Global Catalogue of Microorganisms (GCM) 10K type strain sequencing project: providing services to taxonomists for standard genome sequencing and annotation.</title>
        <authorList>
            <consortium name="The Broad Institute Genomics Platform"/>
            <consortium name="The Broad Institute Genome Sequencing Center for Infectious Disease"/>
            <person name="Wu L."/>
            <person name="Ma J."/>
        </authorList>
    </citation>
    <scope>NUCLEOTIDE SEQUENCE [LARGE SCALE GENOMIC DNA]</scope>
    <source>
        <strain evidence="8 9">JCM 14193</strain>
    </source>
</reference>
<accession>A0ABN0ZPN9</accession>
<dbReference type="Gene3D" id="3.30.70.120">
    <property type="match status" value="1"/>
</dbReference>